<accession>A0A4Y3WHJ1</accession>
<sequence>MPHALLRETLWARITARTIELFHQGTRVAVHVRSSSNRRHTTVREHMPSGHRCYADWTPERIQRRANEIGPKTSALIEIILRERTHPEQGFRATIGILRHASNFGHERLEAACGRALDIGARSYTSVTSILKNNLDRQRPATATDGPAIVHSNIRGTRYFP</sequence>
<dbReference type="EMBL" id="BJNF01000122">
    <property type="protein sequence ID" value="GEC17610.1"/>
    <property type="molecule type" value="Genomic_DNA"/>
</dbReference>
<name>A0A4Y3WHJ1_NITWI</name>
<dbReference type="AlphaFoldDB" id="A0A4Y3WHJ1"/>
<organism evidence="1 2">
    <name type="scientific">Nitrobacter winogradskyi</name>
    <name type="common">Nitrobacter agilis</name>
    <dbReference type="NCBI Taxonomy" id="913"/>
    <lineage>
        <taxon>Bacteria</taxon>
        <taxon>Pseudomonadati</taxon>
        <taxon>Pseudomonadota</taxon>
        <taxon>Alphaproteobacteria</taxon>
        <taxon>Hyphomicrobiales</taxon>
        <taxon>Nitrobacteraceae</taxon>
        <taxon>Nitrobacter</taxon>
    </lineage>
</organism>
<dbReference type="PANTHER" id="PTHR35004">
    <property type="entry name" value="TRANSPOSASE RV3428C-RELATED"/>
    <property type="match status" value="1"/>
</dbReference>
<dbReference type="Proteomes" id="UP000318825">
    <property type="component" value="Unassembled WGS sequence"/>
</dbReference>
<dbReference type="RefSeq" id="WP_244613881.1">
    <property type="nucleotide sequence ID" value="NZ_BJNF01000122.1"/>
</dbReference>
<evidence type="ECO:0000313" key="1">
    <source>
        <dbReference type="EMBL" id="GEC17610.1"/>
    </source>
</evidence>
<protein>
    <recommendedName>
        <fullName evidence="3">Transposase</fullName>
    </recommendedName>
</protein>
<dbReference type="PANTHER" id="PTHR35004:SF8">
    <property type="entry name" value="TRANSPOSASE RV3428C-RELATED"/>
    <property type="match status" value="1"/>
</dbReference>
<proteinExistence type="predicted"/>
<comment type="caution">
    <text evidence="1">The sequence shown here is derived from an EMBL/GenBank/DDBJ whole genome shotgun (WGS) entry which is preliminary data.</text>
</comment>
<evidence type="ECO:0000313" key="2">
    <source>
        <dbReference type="Proteomes" id="UP000318825"/>
    </source>
</evidence>
<gene>
    <name evidence="1" type="ORF">NWI01_35020</name>
</gene>
<reference evidence="1 2" key="1">
    <citation type="submission" date="2019-06" db="EMBL/GenBank/DDBJ databases">
        <title>Whole genome shotgun sequence of Nitrobacter winogradskyi NBRC 14297.</title>
        <authorList>
            <person name="Hosoyama A."/>
            <person name="Uohara A."/>
            <person name="Ohji S."/>
            <person name="Ichikawa N."/>
        </authorList>
    </citation>
    <scope>NUCLEOTIDE SEQUENCE [LARGE SCALE GENOMIC DNA]</scope>
    <source>
        <strain evidence="1 2">NBRC 14297</strain>
    </source>
</reference>
<evidence type="ECO:0008006" key="3">
    <source>
        <dbReference type="Google" id="ProtNLM"/>
    </source>
</evidence>